<dbReference type="Proteomes" id="UP000283543">
    <property type="component" value="Unassembled WGS sequence"/>
</dbReference>
<organism evidence="3 4">
    <name type="scientific">Aphanomyces astaci</name>
    <name type="common">Crayfish plague agent</name>
    <dbReference type="NCBI Taxonomy" id="112090"/>
    <lineage>
        <taxon>Eukaryota</taxon>
        <taxon>Sar</taxon>
        <taxon>Stramenopiles</taxon>
        <taxon>Oomycota</taxon>
        <taxon>Saprolegniomycetes</taxon>
        <taxon>Saprolegniales</taxon>
        <taxon>Verrucalvaceae</taxon>
        <taxon>Aphanomyces</taxon>
    </lineage>
</organism>
<reference evidence="4 5" key="1">
    <citation type="submission" date="2018-08" db="EMBL/GenBank/DDBJ databases">
        <title>Aphanomyces genome sequencing and annotation.</title>
        <authorList>
            <person name="Minardi D."/>
            <person name="Oidtmann B."/>
            <person name="Van Der Giezen M."/>
            <person name="Studholme D.J."/>
        </authorList>
    </citation>
    <scope>NUCLEOTIDE SEQUENCE [LARGE SCALE GENOMIC DNA]</scope>
    <source>
        <strain evidence="3 4">D2</strain>
        <strain evidence="2 5">Si</strain>
    </source>
</reference>
<dbReference type="VEuPathDB" id="FungiDB:H257_03243"/>
<name>A0A397CVL0_APHAT</name>
<comment type="caution">
    <text evidence="3">The sequence shown here is derived from an EMBL/GenBank/DDBJ whole genome shotgun (WGS) entry which is preliminary data.</text>
</comment>
<feature type="region of interest" description="Disordered" evidence="1">
    <location>
        <begin position="1"/>
        <end position="51"/>
    </location>
</feature>
<dbReference type="EMBL" id="QUTB01012332">
    <property type="protein sequence ID" value="RHY35550.1"/>
    <property type="molecule type" value="Genomic_DNA"/>
</dbReference>
<gene>
    <name evidence="3" type="ORF">DYB30_012007</name>
    <name evidence="2" type="ORF">DYB34_012410</name>
</gene>
<dbReference type="EMBL" id="QUTD01007536">
    <property type="protein sequence ID" value="RHY49702.1"/>
    <property type="molecule type" value="Genomic_DNA"/>
</dbReference>
<evidence type="ECO:0000313" key="5">
    <source>
        <dbReference type="Proteomes" id="UP000283543"/>
    </source>
</evidence>
<sequence>MLIDAARTMGAQSTRMYGQRHSTRRGCVADATATSSSTDSHKRKALDTSVADNDGTHSSSFLHIRYPCESSTWIRGSPVCIEWTVLDPTIQNVRIELCQHGSSVSTLLTPSVPNSGCFVLERVPWGVLGDGFYIRVIEDFTSSSSSRPLRCAQSHKFCVATTRWRYHHLTSTTKPSASPTSATVRIP</sequence>
<evidence type="ECO:0000256" key="1">
    <source>
        <dbReference type="SAM" id="MobiDB-lite"/>
    </source>
</evidence>
<dbReference type="AlphaFoldDB" id="A0A397CVL0"/>
<dbReference type="Proteomes" id="UP000266643">
    <property type="component" value="Unassembled WGS sequence"/>
</dbReference>
<accession>A0A397CVL0</accession>
<protein>
    <submittedName>
        <fullName evidence="3">Uncharacterized protein</fullName>
    </submittedName>
</protein>
<evidence type="ECO:0000313" key="4">
    <source>
        <dbReference type="Proteomes" id="UP000266643"/>
    </source>
</evidence>
<proteinExistence type="predicted"/>
<evidence type="ECO:0000313" key="3">
    <source>
        <dbReference type="EMBL" id="RHY49702.1"/>
    </source>
</evidence>
<evidence type="ECO:0000313" key="2">
    <source>
        <dbReference type="EMBL" id="RHY35550.1"/>
    </source>
</evidence>
<feature type="compositionally biased region" description="Low complexity" evidence="1">
    <location>
        <begin position="29"/>
        <end position="38"/>
    </location>
</feature>